<keyword evidence="2" id="KW-1185">Reference proteome</keyword>
<dbReference type="EMBL" id="BRPJ01000051">
    <property type="protein sequence ID" value="GLB31013.1"/>
    <property type="molecule type" value="Genomic_DNA"/>
</dbReference>
<reference evidence="1 2" key="1">
    <citation type="journal article" date="2024" name="Int. J. Syst. Evol. Microbiol.">
        <title>Lacrimispora brassicae sp. nov. isolated from fermented cabbage, and proposal of Clostridium indicum Gundawar et al. 2019 and Clostridium methoxybenzovorans Mechichi et al. 1999 as heterotypic synonyms of Lacrimispora amygdalina (Parshina et al. 2003) Haas and Blanchard 2020 and Lacrimispora indolis (McClung and McCoy 1957) Haas and Blanchard 2020, respectively.</title>
        <authorList>
            <person name="Kobayashi H."/>
            <person name="Tanizawa Y."/>
            <person name="Sakamoto M."/>
            <person name="Ohkuma M."/>
            <person name="Tohno M."/>
        </authorList>
    </citation>
    <scope>NUCLEOTIDE SEQUENCE [LARGE SCALE GENOMIC DNA]</scope>
    <source>
        <strain evidence="1 2">DSM 12857</strain>
    </source>
</reference>
<proteinExistence type="predicted"/>
<evidence type="ECO:0000313" key="1">
    <source>
        <dbReference type="EMBL" id="GLB31013.1"/>
    </source>
</evidence>
<dbReference type="Pfam" id="PF10844">
    <property type="entry name" value="DUF2577"/>
    <property type="match status" value="1"/>
</dbReference>
<dbReference type="RefSeq" id="WP_346065576.1">
    <property type="nucleotide sequence ID" value="NZ_BRPJ01000051.1"/>
</dbReference>
<gene>
    <name evidence="1" type="ORF">LAD12857_29360</name>
</gene>
<evidence type="ECO:0008006" key="3">
    <source>
        <dbReference type="Google" id="ProtNLM"/>
    </source>
</evidence>
<protein>
    <recommendedName>
        <fullName evidence="3">DUF2577 domain-containing protein</fullName>
    </recommendedName>
</protein>
<dbReference type="InterPro" id="IPR022555">
    <property type="entry name" value="DUF2577"/>
</dbReference>
<dbReference type="Proteomes" id="UP001419084">
    <property type="component" value="Unassembled WGS sequence"/>
</dbReference>
<accession>A0ABQ5M7T1</accession>
<comment type="caution">
    <text evidence="1">The sequence shown here is derived from an EMBL/GenBank/DDBJ whole genome shotgun (WGS) entry which is preliminary data.</text>
</comment>
<organism evidence="1 2">
    <name type="scientific">Lacrimispora amygdalina</name>
    <dbReference type="NCBI Taxonomy" id="253257"/>
    <lineage>
        <taxon>Bacteria</taxon>
        <taxon>Bacillati</taxon>
        <taxon>Bacillota</taxon>
        <taxon>Clostridia</taxon>
        <taxon>Lachnospirales</taxon>
        <taxon>Lachnospiraceae</taxon>
        <taxon>Lacrimispora</taxon>
    </lineage>
</organism>
<sequence>MELIQTIKSIVIDTVRAMDLLDTGYATVVSASPLTMKIQATQLTVKEPVAVLTDNVRYRAVTIQGENVVLNPGLKAGDKVLYLKANSGQNYIVMAKV</sequence>
<evidence type="ECO:0000313" key="2">
    <source>
        <dbReference type="Proteomes" id="UP001419084"/>
    </source>
</evidence>
<name>A0ABQ5M7T1_9FIRM</name>